<dbReference type="Proteomes" id="UP000789405">
    <property type="component" value="Unassembled WGS sequence"/>
</dbReference>
<protein>
    <submittedName>
        <fullName evidence="1">24011_t:CDS:1</fullName>
    </submittedName>
</protein>
<gene>
    <name evidence="1" type="ORF">DERYTH_LOCUS10820</name>
</gene>
<evidence type="ECO:0000313" key="1">
    <source>
        <dbReference type="EMBL" id="CAG8663084.1"/>
    </source>
</evidence>
<evidence type="ECO:0000313" key="2">
    <source>
        <dbReference type="Proteomes" id="UP000789405"/>
    </source>
</evidence>
<proteinExistence type="predicted"/>
<keyword evidence="2" id="KW-1185">Reference proteome</keyword>
<organism evidence="1 2">
    <name type="scientific">Dentiscutata erythropus</name>
    <dbReference type="NCBI Taxonomy" id="1348616"/>
    <lineage>
        <taxon>Eukaryota</taxon>
        <taxon>Fungi</taxon>
        <taxon>Fungi incertae sedis</taxon>
        <taxon>Mucoromycota</taxon>
        <taxon>Glomeromycotina</taxon>
        <taxon>Glomeromycetes</taxon>
        <taxon>Diversisporales</taxon>
        <taxon>Gigasporaceae</taxon>
        <taxon>Dentiscutata</taxon>
    </lineage>
</organism>
<sequence>MLKKNHYIELEKLSNLKENKNRDDQGSNFTNQQIPKFLTKFICGLSTSEFTLCEFVIIYTRPLNNKIGLGGNGEFSSALTKITLEGIVLLVLK</sequence>
<accession>A0A9N9E965</accession>
<dbReference type="AlphaFoldDB" id="A0A9N9E965"/>
<name>A0A9N9E965_9GLOM</name>
<comment type="caution">
    <text evidence="1">The sequence shown here is derived from an EMBL/GenBank/DDBJ whole genome shotgun (WGS) entry which is preliminary data.</text>
</comment>
<reference evidence="1" key="1">
    <citation type="submission" date="2021-06" db="EMBL/GenBank/DDBJ databases">
        <authorList>
            <person name="Kallberg Y."/>
            <person name="Tangrot J."/>
            <person name="Rosling A."/>
        </authorList>
    </citation>
    <scope>NUCLEOTIDE SEQUENCE</scope>
    <source>
        <strain evidence="1">MA453B</strain>
    </source>
</reference>
<dbReference type="EMBL" id="CAJVPY010006452">
    <property type="protein sequence ID" value="CAG8663084.1"/>
    <property type="molecule type" value="Genomic_DNA"/>
</dbReference>